<dbReference type="InterPro" id="IPR027383">
    <property type="entry name" value="Znf_put"/>
</dbReference>
<dbReference type="EMBL" id="JACPUR010000030">
    <property type="protein sequence ID" value="MBI3128444.1"/>
    <property type="molecule type" value="Genomic_DNA"/>
</dbReference>
<proteinExistence type="predicted"/>
<gene>
    <name evidence="2" type="ORF">HYZ11_12635</name>
</gene>
<dbReference type="Gene3D" id="1.10.10.1320">
    <property type="entry name" value="Anti-sigma factor, zinc-finger domain"/>
    <property type="match status" value="1"/>
</dbReference>
<name>A0A932HZ86_UNCTE</name>
<evidence type="ECO:0000313" key="3">
    <source>
        <dbReference type="Proteomes" id="UP000782312"/>
    </source>
</evidence>
<reference evidence="2" key="1">
    <citation type="submission" date="2020-07" db="EMBL/GenBank/DDBJ databases">
        <title>Huge and variable diversity of episymbiotic CPR bacteria and DPANN archaea in groundwater ecosystems.</title>
        <authorList>
            <person name="He C.Y."/>
            <person name="Keren R."/>
            <person name="Whittaker M."/>
            <person name="Farag I.F."/>
            <person name="Doudna J."/>
            <person name="Cate J.H.D."/>
            <person name="Banfield J.F."/>
        </authorList>
    </citation>
    <scope>NUCLEOTIDE SEQUENCE</scope>
    <source>
        <strain evidence="2">NC_groundwater_763_Ag_S-0.2um_68_21</strain>
    </source>
</reference>
<evidence type="ECO:0000313" key="2">
    <source>
        <dbReference type="EMBL" id="MBI3128444.1"/>
    </source>
</evidence>
<evidence type="ECO:0000259" key="1">
    <source>
        <dbReference type="Pfam" id="PF13490"/>
    </source>
</evidence>
<dbReference type="InterPro" id="IPR041916">
    <property type="entry name" value="Anti_sigma_zinc_sf"/>
</dbReference>
<protein>
    <submittedName>
        <fullName evidence="2">Zf-HC2 domain-containing protein</fullName>
    </submittedName>
</protein>
<dbReference type="Proteomes" id="UP000782312">
    <property type="component" value="Unassembled WGS sequence"/>
</dbReference>
<dbReference type="AlphaFoldDB" id="A0A932HZ86"/>
<accession>A0A932HZ86</accession>
<organism evidence="2 3">
    <name type="scientific">Tectimicrobiota bacterium</name>
    <dbReference type="NCBI Taxonomy" id="2528274"/>
    <lineage>
        <taxon>Bacteria</taxon>
        <taxon>Pseudomonadati</taxon>
        <taxon>Nitrospinota/Tectimicrobiota group</taxon>
        <taxon>Candidatus Tectimicrobiota</taxon>
    </lineage>
</organism>
<dbReference type="Pfam" id="PF13490">
    <property type="entry name" value="zf-HC2"/>
    <property type="match status" value="1"/>
</dbReference>
<comment type="caution">
    <text evidence="2">The sequence shown here is derived from an EMBL/GenBank/DDBJ whole genome shotgun (WGS) entry which is preliminary data.</text>
</comment>
<feature type="domain" description="Putative zinc-finger" evidence="1">
    <location>
        <begin position="21"/>
        <end position="55"/>
    </location>
</feature>
<sequence>MFRYLLRRMFGTPGRGRVLPCREVTPLLSQFLDKELGPEMTKKLRSHLEVCSACRKFMESLEKTSQILRWDPSTPIPEEAAREMMENLRAEYLHALKELDEKKHG</sequence>